<protein>
    <submittedName>
        <fullName evidence="1">Uncharacterized protein</fullName>
    </submittedName>
</protein>
<keyword evidence="2" id="KW-1185">Reference proteome</keyword>
<name>A0ACB9ZTM0_CATRO</name>
<reference evidence="2" key="1">
    <citation type="journal article" date="2023" name="Nat. Plants">
        <title>Single-cell RNA sequencing provides a high-resolution roadmap for understanding the multicellular compartmentation of specialized metabolism.</title>
        <authorList>
            <person name="Sun S."/>
            <person name="Shen X."/>
            <person name="Li Y."/>
            <person name="Li Y."/>
            <person name="Wang S."/>
            <person name="Li R."/>
            <person name="Zhang H."/>
            <person name="Shen G."/>
            <person name="Guo B."/>
            <person name="Wei J."/>
            <person name="Xu J."/>
            <person name="St-Pierre B."/>
            <person name="Chen S."/>
            <person name="Sun C."/>
        </authorList>
    </citation>
    <scope>NUCLEOTIDE SEQUENCE [LARGE SCALE GENOMIC DNA]</scope>
</reference>
<sequence length="234" mass="27371">MIGGKVTGISLLTVIAYAKLVPNRVREDIRSMLNKKNVEEISGEHHGIPSMTGQQKTAAIQNFWYWKPEKVKLIAWEKMCKQKEAGRRELMPPFFGKVFAWVLAFPKRKGDKMKMECYINKSYFRSGRWRSHKKNIPLCQEEVKDEHVWHYTPFGEFTVSLANRVKKICRYVSDTKSIEENQSRSQISEIKEEIDKNQYHSLSTSIPNMRDLGESRSFFIYKDSQSFIISPLHS</sequence>
<dbReference type="EMBL" id="CM044708">
    <property type="protein sequence ID" value="KAI5649562.1"/>
    <property type="molecule type" value="Genomic_DNA"/>
</dbReference>
<evidence type="ECO:0000313" key="2">
    <source>
        <dbReference type="Proteomes" id="UP001060085"/>
    </source>
</evidence>
<dbReference type="Proteomes" id="UP001060085">
    <property type="component" value="Linkage Group LG08"/>
</dbReference>
<organism evidence="1 2">
    <name type="scientific">Catharanthus roseus</name>
    <name type="common">Madagascar periwinkle</name>
    <name type="synonym">Vinca rosea</name>
    <dbReference type="NCBI Taxonomy" id="4058"/>
    <lineage>
        <taxon>Eukaryota</taxon>
        <taxon>Viridiplantae</taxon>
        <taxon>Streptophyta</taxon>
        <taxon>Embryophyta</taxon>
        <taxon>Tracheophyta</taxon>
        <taxon>Spermatophyta</taxon>
        <taxon>Magnoliopsida</taxon>
        <taxon>eudicotyledons</taxon>
        <taxon>Gunneridae</taxon>
        <taxon>Pentapetalae</taxon>
        <taxon>asterids</taxon>
        <taxon>lamiids</taxon>
        <taxon>Gentianales</taxon>
        <taxon>Apocynaceae</taxon>
        <taxon>Rauvolfioideae</taxon>
        <taxon>Vinceae</taxon>
        <taxon>Catharanthinae</taxon>
        <taxon>Catharanthus</taxon>
    </lineage>
</organism>
<proteinExistence type="predicted"/>
<comment type="caution">
    <text evidence="1">The sequence shown here is derived from an EMBL/GenBank/DDBJ whole genome shotgun (WGS) entry which is preliminary data.</text>
</comment>
<gene>
    <name evidence="1" type="ORF">M9H77_35567</name>
</gene>
<accession>A0ACB9ZTM0</accession>
<evidence type="ECO:0000313" key="1">
    <source>
        <dbReference type="EMBL" id="KAI5649562.1"/>
    </source>
</evidence>